<sequence>MTNCRICNNTNITTLELPKFKLDQCSDCGYAQLSKYPSEEEVEKIYKDNYFEEKRGSDHINDSKMKFEFVEKFIKKDGLLLDFGCGTGNFLKSAKEAGYNVCGFDVSEYAAEYVKTNLNIETKSGKFNEDVYAQESIDAVTSFDVIEHLTNFEYMVDCFKTWLKPGGYLFLTTPDIKSWDAVVLKKNWYGFQKYPEHINFFTSKSLRILLESQGFKVEKVKVWGFVRSFEYIFTHWIKNSKVQNISLKVLRALHLQNIEIYIPMVDLMLVAKKD</sequence>
<dbReference type="GO" id="GO:0032259">
    <property type="term" value="P:methylation"/>
    <property type="evidence" value="ECO:0007669"/>
    <property type="project" value="UniProtKB-KW"/>
</dbReference>
<organism evidence="1 2">
    <name type="scientific">candidate division WWE3 bacterium</name>
    <dbReference type="NCBI Taxonomy" id="2053526"/>
    <lineage>
        <taxon>Bacteria</taxon>
        <taxon>Katanobacteria</taxon>
    </lineage>
</organism>
<dbReference type="InterPro" id="IPR029063">
    <property type="entry name" value="SAM-dependent_MTases_sf"/>
</dbReference>
<dbReference type="PANTHER" id="PTHR43861:SF6">
    <property type="entry name" value="METHYLTRANSFERASE TYPE 11"/>
    <property type="match status" value="1"/>
</dbReference>
<protein>
    <submittedName>
        <fullName evidence="1">Class I SAM-dependent methyltransferase</fullName>
    </submittedName>
</protein>
<comment type="caution">
    <text evidence="1">The sequence shown here is derived from an EMBL/GenBank/DDBJ whole genome shotgun (WGS) entry which is preliminary data.</text>
</comment>
<proteinExistence type="predicted"/>
<dbReference type="Proteomes" id="UP000265540">
    <property type="component" value="Unassembled WGS sequence"/>
</dbReference>
<dbReference type="SUPFAM" id="SSF53335">
    <property type="entry name" value="S-adenosyl-L-methionine-dependent methyltransferases"/>
    <property type="match status" value="1"/>
</dbReference>
<evidence type="ECO:0000313" key="1">
    <source>
        <dbReference type="EMBL" id="RJR26824.1"/>
    </source>
</evidence>
<evidence type="ECO:0000313" key="2">
    <source>
        <dbReference type="Proteomes" id="UP000265540"/>
    </source>
</evidence>
<dbReference type="PANTHER" id="PTHR43861">
    <property type="entry name" value="TRANS-ACONITATE 2-METHYLTRANSFERASE-RELATED"/>
    <property type="match status" value="1"/>
</dbReference>
<dbReference type="Pfam" id="PF13489">
    <property type="entry name" value="Methyltransf_23"/>
    <property type="match status" value="1"/>
</dbReference>
<keyword evidence="1" id="KW-0489">Methyltransferase</keyword>
<keyword evidence="1" id="KW-0808">Transferase</keyword>
<gene>
    <name evidence="1" type="ORF">C4561_03525</name>
</gene>
<dbReference type="GO" id="GO:0008168">
    <property type="term" value="F:methyltransferase activity"/>
    <property type="evidence" value="ECO:0007669"/>
    <property type="project" value="UniProtKB-KW"/>
</dbReference>
<dbReference type="EMBL" id="QZJF01000017">
    <property type="protein sequence ID" value="RJR26824.1"/>
    <property type="molecule type" value="Genomic_DNA"/>
</dbReference>
<accession>A0A3A4ZC35</accession>
<dbReference type="AlphaFoldDB" id="A0A3A4ZC35"/>
<dbReference type="CDD" id="cd02440">
    <property type="entry name" value="AdoMet_MTases"/>
    <property type="match status" value="1"/>
</dbReference>
<name>A0A3A4ZC35_UNCKA</name>
<reference evidence="1 2" key="1">
    <citation type="journal article" date="2017" name="ISME J.">
        <title>Energy and carbon metabolisms in a deep terrestrial subsurface fluid microbial community.</title>
        <authorList>
            <person name="Momper L."/>
            <person name="Jungbluth S.P."/>
            <person name="Lee M.D."/>
            <person name="Amend J.P."/>
        </authorList>
    </citation>
    <scope>NUCLEOTIDE SEQUENCE [LARGE SCALE GENOMIC DNA]</scope>
    <source>
        <strain evidence="1">SURF_46</strain>
    </source>
</reference>
<dbReference type="Gene3D" id="3.40.50.150">
    <property type="entry name" value="Vaccinia Virus protein VP39"/>
    <property type="match status" value="1"/>
</dbReference>